<name>A0ACB9BUE9_9ASTR</name>
<protein>
    <submittedName>
        <fullName evidence="1">Uncharacterized protein</fullName>
    </submittedName>
</protein>
<sequence length="227" mass="25924">MIHLKDVGRDISSKESDTILCMKKFILDDEKMQPHYDQTPNIDTFGKSTEKCDEIQTTEKISSQKSHDGSHDDEPVYDETPQTISSIINKDAKLDSKQCNEKRVEGKIFGKMPFDPPLFKLISQLTPEGYKEFEPMQNETEGDIGEVDINKLIKENNILDAASEKTLFGSRMGVSNVQSPLTITVVEKVENDMGNKQREERNRKLPKRFCSPYVDREGHHFQNVKGL</sequence>
<gene>
    <name evidence="1" type="ORF">L1987_65348</name>
</gene>
<reference evidence="2" key="1">
    <citation type="journal article" date="2022" name="Mol. Ecol. Resour.">
        <title>The genomes of chicory, endive, great burdock and yacon provide insights into Asteraceae palaeo-polyploidization history and plant inulin production.</title>
        <authorList>
            <person name="Fan W."/>
            <person name="Wang S."/>
            <person name="Wang H."/>
            <person name="Wang A."/>
            <person name="Jiang F."/>
            <person name="Liu H."/>
            <person name="Zhao H."/>
            <person name="Xu D."/>
            <person name="Zhang Y."/>
        </authorList>
    </citation>
    <scope>NUCLEOTIDE SEQUENCE [LARGE SCALE GENOMIC DNA]</scope>
    <source>
        <strain evidence="2">cv. Yunnan</strain>
    </source>
</reference>
<accession>A0ACB9BUE9</accession>
<dbReference type="Proteomes" id="UP001056120">
    <property type="component" value="Linkage Group LG22"/>
</dbReference>
<comment type="caution">
    <text evidence="1">The sequence shown here is derived from an EMBL/GenBank/DDBJ whole genome shotgun (WGS) entry which is preliminary data.</text>
</comment>
<keyword evidence="2" id="KW-1185">Reference proteome</keyword>
<proteinExistence type="predicted"/>
<reference evidence="1 2" key="2">
    <citation type="journal article" date="2022" name="Mol. Ecol. Resour.">
        <title>The genomes of chicory, endive, great burdock and yacon provide insights into Asteraceae paleo-polyploidization history and plant inulin production.</title>
        <authorList>
            <person name="Fan W."/>
            <person name="Wang S."/>
            <person name="Wang H."/>
            <person name="Wang A."/>
            <person name="Jiang F."/>
            <person name="Liu H."/>
            <person name="Zhao H."/>
            <person name="Xu D."/>
            <person name="Zhang Y."/>
        </authorList>
    </citation>
    <scope>NUCLEOTIDE SEQUENCE [LARGE SCALE GENOMIC DNA]</scope>
    <source>
        <strain evidence="2">cv. Yunnan</strain>
        <tissue evidence="1">Leaves</tissue>
    </source>
</reference>
<dbReference type="EMBL" id="CM042039">
    <property type="protein sequence ID" value="KAI3725558.1"/>
    <property type="molecule type" value="Genomic_DNA"/>
</dbReference>
<evidence type="ECO:0000313" key="1">
    <source>
        <dbReference type="EMBL" id="KAI3725558.1"/>
    </source>
</evidence>
<organism evidence="1 2">
    <name type="scientific">Smallanthus sonchifolius</name>
    <dbReference type="NCBI Taxonomy" id="185202"/>
    <lineage>
        <taxon>Eukaryota</taxon>
        <taxon>Viridiplantae</taxon>
        <taxon>Streptophyta</taxon>
        <taxon>Embryophyta</taxon>
        <taxon>Tracheophyta</taxon>
        <taxon>Spermatophyta</taxon>
        <taxon>Magnoliopsida</taxon>
        <taxon>eudicotyledons</taxon>
        <taxon>Gunneridae</taxon>
        <taxon>Pentapetalae</taxon>
        <taxon>asterids</taxon>
        <taxon>campanulids</taxon>
        <taxon>Asterales</taxon>
        <taxon>Asteraceae</taxon>
        <taxon>Asteroideae</taxon>
        <taxon>Heliantheae alliance</taxon>
        <taxon>Millerieae</taxon>
        <taxon>Smallanthus</taxon>
    </lineage>
</organism>
<evidence type="ECO:0000313" key="2">
    <source>
        <dbReference type="Proteomes" id="UP001056120"/>
    </source>
</evidence>